<reference evidence="10" key="1">
    <citation type="submission" date="2018-06" db="EMBL/GenBank/DDBJ databases">
        <title>Genome assembly of Danube salmon.</title>
        <authorList>
            <person name="Macqueen D.J."/>
            <person name="Gundappa M.K."/>
        </authorList>
    </citation>
    <scope>NUCLEOTIDE SEQUENCE [LARGE SCALE GENOMIC DNA]</scope>
</reference>
<dbReference type="Pfam" id="PF00046">
    <property type="entry name" value="Homeodomain"/>
    <property type="match status" value="1"/>
</dbReference>
<evidence type="ECO:0000313" key="10">
    <source>
        <dbReference type="Proteomes" id="UP000314982"/>
    </source>
</evidence>
<dbReference type="SUPFAM" id="SSF46689">
    <property type="entry name" value="Homeodomain-like"/>
    <property type="match status" value="1"/>
</dbReference>
<dbReference type="GO" id="GO:0030182">
    <property type="term" value="P:neuron differentiation"/>
    <property type="evidence" value="ECO:0007669"/>
    <property type="project" value="TreeGrafter"/>
</dbReference>
<evidence type="ECO:0000256" key="7">
    <source>
        <dbReference type="SAM" id="MobiDB-lite"/>
    </source>
</evidence>
<dbReference type="PROSITE" id="PS50071">
    <property type="entry name" value="HOMEOBOX_2"/>
    <property type="match status" value="1"/>
</dbReference>
<dbReference type="PANTHER" id="PTHR24339">
    <property type="entry name" value="HOMEOBOX PROTEIN EMX-RELATED"/>
    <property type="match status" value="1"/>
</dbReference>
<dbReference type="GO" id="GO:0000981">
    <property type="term" value="F:DNA-binding transcription factor activity, RNA polymerase II-specific"/>
    <property type="evidence" value="ECO:0007669"/>
    <property type="project" value="InterPro"/>
</dbReference>
<evidence type="ECO:0000259" key="8">
    <source>
        <dbReference type="PROSITE" id="PS50071"/>
    </source>
</evidence>
<dbReference type="Ensembl" id="ENSHHUT00000086798.1">
    <property type="protein sequence ID" value="ENSHHUP00000084160.1"/>
    <property type="gene ID" value="ENSHHUG00000048809.1"/>
</dbReference>
<evidence type="ECO:0000256" key="5">
    <source>
        <dbReference type="PROSITE-ProRule" id="PRU00108"/>
    </source>
</evidence>
<dbReference type="InterPro" id="IPR009057">
    <property type="entry name" value="Homeodomain-like_sf"/>
</dbReference>
<dbReference type="PROSITE" id="PS00027">
    <property type="entry name" value="HOMEOBOX_1"/>
    <property type="match status" value="1"/>
</dbReference>
<dbReference type="STRING" id="62062.ENSHHUP00000084160"/>
<evidence type="ECO:0000256" key="3">
    <source>
        <dbReference type="ARBA" id="ARBA00023155"/>
    </source>
</evidence>
<evidence type="ECO:0000256" key="1">
    <source>
        <dbReference type="ARBA" id="ARBA00004123"/>
    </source>
</evidence>
<evidence type="ECO:0000256" key="6">
    <source>
        <dbReference type="RuleBase" id="RU000682"/>
    </source>
</evidence>
<feature type="compositionally biased region" description="Basic residues" evidence="7">
    <location>
        <begin position="179"/>
        <end position="188"/>
    </location>
</feature>
<sequence>MDATKISNFSIDRILGTEVGPSYTTGAESSQHFGCLSGIFLHGHSNQHNGNWKYGMPRDLTTAHMLQVPTIPHNFDSRSSYLSYGPFHCHHADINLYPSATQNRVFNDERGSQPLCTYLDQGGNQINQGRMRTVFTDSQTKQLEHLFEQTNYPSVEGRAELARNLGLTEESVRVWFKNHRARRKRQKSGTKAESPDLATSKRDWPTVYNNRSFQGNSFS</sequence>
<dbReference type="GO" id="GO:0007420">
    <property type="term" value="P:brain development"/>
    <property type="evidence" value="ECO:0007669"/>
    <property type="project" value="TreeGrafter"/>
</dbReference>
<protein>
    <submittedName>
        <fullName evidence="9">Dharma</fullName>
    </submittedName>
</protein>
<dbReference type="InterPro" id="IPR017970">
    <property type="entry name" value="Homeobox_CS"/>
</dbReference>
<feature type="region of interest" description="Disordered" evidence="7">
    <location>
        <begin position="179"/>
        <end position="219"/>
    </location>
</feature>
<keyword evidence="2 5" id="KW-0238">DNA-binding</keyword>
<keyword evidence="4 5" id="KW-0539">Nucleus</keyword>
<dbReference type="GO" id="GO:0005634">
    <property type="term" value="C:nucleus"/>
    <property type="evidence" value="ECO:0007669"/>
    <property type="project" value="UniProtKB-SubCell"/>
</dbReference>
<dbReference type="GeneTree" id="ENSGT01000000214804"/>
<dbReference type="InterPro" id="IPR001356">
    <property type="entry name" value="HD"/>
</dbReference>
<dbReference type="Proteomes" id="UP000314982">
    <property type="component" value="Unassembled WGS sequence"/>
</dbReference>
<evidence type="ECO:0000313" key="9">
    <source>
        <dbReference type="Ensembl" id="ENSHHUP00000084160.1"/>
    </source>
</evidence>
<feature type="compositionally biased region" description="Polar residues" evidence="7">
    <location>
        <begin position="207"/>
        <end position="219"/>
    </location>
</feature>
<evidence type="ECO:0000256" key="2">
    <source>
        <dbReference type="ARBA" id="ARBA00023125"/>
    </source>
</evidence>
<reference evidence="9" key="3">
    <citation type="submission" date="2025-09" db="UniProtKB">
        <authorList>
            <consortium name="Ensembl"/>
        </authorList>
    </citation>
    <scope>IDENTIFICATION</scope>
</reference>
<proteinExistence type="predicted"/>
<dbReference type="PRINTS" id="PR00031">
    <property type="entry name" value="HTHREPRESSR"/>
</dbReference>
<evidence type="ECO:0000256" key="4">
    <source>
        <dbReference type="ARBA" id="ARBA00023242"/>
    </source>
</evidence>
<name>A0A4W5RCW4_9TELE</name>
<dbReference type="GO" id="GO:0000978">
    <property type="term" value="F:RNA polymerase II cis-regulatory region sequence-specific DNA binding"/>
    <property type="evidence" value="ECO:0007669"/>
    <property type="project" value="TreeGrafter"/>
</dbReference>
<keyword evidence="10" id="KW-1185">Reference proteome</keyword>
<dbReference type="SMART" id="SM00389">
    <property type="entry name" value="HOX"/>
    <property type="match status" value="1"/>
</dbReference>
<dbReference type="AlphaFoldDB" id="A0A4W5RCW4"/>
<dbReference type="InterPro" id="IPR050877">
    <property type="entry name" value="EMX-VAX-Noto_Homeobox_TFs"/>
</dbReference>
<dbReference type="InterPro" id="IPR000047">
    <property type="entry name" value="HTH_motif"/>
</dbReference>
<dbReference type="PANTHER" id="PTHR24339:SF30">
    <property type="entry name" value="LATERAL MUSCLES SCARCER, ISOFORM B"/>
    <property type="match status" value="1"/>
</dbReference>
<comment type="subcellular location">
    <subcellularLocation>
        <location evidence="1 5 6">Nucleus</location>
    </subcellularLocation>
</comment>
<dbReference type="Gene3D" id="1.10.10.60">
    <property type="entry name" value="Homeodomain-like"/>
    <property type="match status" value="1"/>
</dbReference>
<feature type="DNA-binding region" description="Homeobox" evidence="5">
    <location>
        <begin position="128"/>
        <end position="187"/>
    </location>
</feature>
<keyword evidence="3 5" id="KW-0371">Homeobox</keyword>
<accession>A0A4W5RCW4</accession>
<dbReference type="CDD" id="cd00086">
    <property type="entry name" value="homeodomain"/>
    <property type="match status" value="1"/>
</dbReference>
<feature type="domain" description="Homeobox" evidence="8">
    <location>
        <begin position="126"/>
        <end position="186"/>
    </location>
</feature>
<reference evidence="9" key="2">
    <citation type="submission" date="2025-08" db="UniProtKB">
        <authorList>
            <consortium name="Ensembl"/>
        </authorList>
    </citation>
    <scope>IDENTIFICATION</scope>
</reference>
<organism evidence="9 10">
    <name type="scientific">Hucho hucho</name>
    <name type="common">huchen</name>
    <dbReference type="NCBI Taxonomy" id="62062"/>
    <lineage>
        <taxon>Eukaryota</taxon>
        <taxon>Metazoa</taxon>
        <taxon>Chordata</taxon>
        <taxon>Craniata</taxon>
        <taxon>Vertebrata</taxon>
        <taxon>Euteleostomi</taxon>
        <taxon>Actinopterygii</taxon>
        <taxon>Neopterygii</taxon>
        <taxon>Teleostei</taxon>
        <taxon>Protacanthopterygii</taxon>
        <taxon>Salmoniformes</taxon>
        <taxon>Salmonidae</taxon>
        <taxon>Salmoninae</taxon>
        <taxon>Hucho</taxon>
    </lineage>
</organism>